<dbReference type="EMBL" id="JARPXR010000006">
    <property type="protein sequence ID" value="MDT2583721.1"/>
    <property type="molecule type" value="Genomic_DNA"/>
</dbReference>
<dbReference type="GO" id="GO:0016757">
    <property type="term" value="F:glycosyltransferase activity"/>
    <property type="evidence" value="ECO:0007669"/>
    <property type="project" value="UniProtKB-KW"/>
</dbReference>
<dbReference type="RefSeq" id="WP_285141512.1">
    <property type="nucleotide sequence ID" value="NZ_JARPXR010000006.1"/>
</dbReference>
<keyword evidence="4 6" id="KW-0808">Transferase</keyword>
<protein>
    <submittedName>
        <fullName evidence="6">Glycosyltransferase</fullName>
        <ecNumber evidence="6">2.4.-.-</ecNumber>
    </submittedName>
</protein>
<evidence type="ECO:0000256" key="1">
    <source>
        <dbReference type="ARBA" id="ARBA00004776"/>
    </source>
</evidence>
<dbReference type="Proteomes" id="UP001262817">
    <property type="component" value="Unassembled WGS sequence"/>
</dbReference>
<comment type="similarity">
    <text evidence="2">Belongs to the glycosyltransferase 2 family.</text>
</comment>
<dbReference type="SUPFAM" id="SSF53448">
    <property type="entry name" value="Nucleotide-diphospho-sugar transferases"/>
    <property type="match status" value="1"/>
</dbReference>
<dbReference type="Pfam" id="PF00535">
    <property type="entry name" value="Glycos_transf_2"/>
    <property type="match status" value="1"/>
</dbReference>
<reference evidence="6" key="1">
    <citation type="submission" date="2023-03" db="EMBL/GenBank/DDBJ databases">
        <authorList>
            <person name="Shen W."/>
            <person name="Cai J."/>
        </authorList>
    </citation>
    <scope>NUCLEOTIDE SEQUENCE</scope>
    <source>
        <strain evidence="6">P86-2</strain>
    </source>
</reference>
<organism evidence="6 7">
    <name type="scientific">Lactococcus petauri</name>
    <dbReference type="NCBI Taxonomy" id="1940789"/>
    <lineage>
        <taxon>Bacteria</taxon>
        <taxon>Bacillati</taxon>
        <taxon>Bacillota</taxon>
        <taxon>Bacilli</taxon>
        <taxon>Lactobacillales</taxon>
        <taxon>Streptococcaceae</taxon>
        <taxon>Lactococcus</taxon>
    </lineage>
</organism>
<evidence type="ECO:0000256" key="2">
    <source>
        <dbReference type="ARBA" id="ARBA00006739"/>
    </source>
</evidence>
<name>A0AAJ2IW40_9LACT</name>
<dbReference type="EC" id="2.4.-.-" evidence="6"/>
<feature type="domain" description="Glycosyltransferase 2-like" evidence="5">
    <location>
        <begin position="8"/>
        <end position="128"/>
    </location>
</feature>
<evidence type="ECO:0000256" key="3">
    <source>
        <dbReference type="ARBA" id="ARBA00022676"/>
    </source>
</evidence>
<dbReference type="InterPro" id="IPR001173">
    <property type="entry name" value="Glyco_trans_2-like"/>
</dbReference>
<comment type="pathway">
    <text evidence="1">Cell wall biogenesis; cell wall polysaccharide biosynthesis.</text>
</comment>
<dbReference type="Gene3D" id="3.90.550.10">
    <property type="entry name" value="Spore Coat Polysaccharide Biosynthesis Protein SpsA, Chain A"/>
    <property type="match status" value="1"/>
</dbReference>
<evidence type="ECO:0000313" key="7">
    <source>
        <dbReference type="Proteomes" id="UP001262817"/>
    </source>
</evidence>
<dbReference type="PANTHER" id="PTHR43179:SF12">
    <property type="entry name" value="GALACTOFURANOSYLTRANSFERASE GLFT2"/>
    <property type="match status" value="1"/>
</dbReference>
<dbReference type="AlphaFoldDB" id="A0AAJ2IW40"/>
<evidence type="ECO:0000256" key="4">
    <source>
        <dbReference type="ARBA" id="ARBA00022679"/>
    </source>
</evidence>
<accession>A0AAJ2IW40</accession>
<gene>
    <name evidence="6" type="ORF">P7D17_06295</name>
</gene>
<evidence type="ECO:0000313" key="6">
    <source>
        <dbReference type="EMBL" id="MDT2583721.1"/>
    </source>
</evidence>
<dbReference type="PANTHER" id="PTHR43179">
    <property type="entry name" value="RHAMNOSYLTRANSFERASE WBBL"/>
    <property type="match status" value="1"/>
</dbReference>
<proteinExistence type="inferred from homology"/>
<evidence type="ECO:0000259" key="5">
    <source>
        <dbReference type="Pfam" id="PF00535"/>
    </source>
</evidence>
<comment type="caution">
    <text evidence="6">The sequence shown here is derived from an EMBL/GenBank/DDBJ whole genome shotgun (WGS) entry which is preliminary data.</text>
</comment>
<keyword evidence="3 6" id="KW-0328">Glycosyltransferase</keyword>
<sequence>MVKNTIGIVILNYLAYQDTLECIESIFTQGYKNFEIVVVENASPNESLRVLKETYHNVEKVNIISTSENIGFAKGNNLGIKYLKDRGVYNILVINGDTILTQKNYLEKLMTIDFPAEVAIVGTEIIGRDGINQNICKLSDRDLISIQVKEKYFKKVKLFTQLGIYPFIRYIVRLLKAKRVVRDSSNYKTQVLDSRVNMLHGSALFFRENYLKEYLGFYPDTFLYEEEELLAYICQKLDFRQMYVDELSIYHKEDSSSDMVSGSNKRKESLFKLKYQLINIDILKEAIQMSSSQMREKMRDRG</sequence>
<dbReference type="InterPro" id="IPR029044">
    <property type="entry name" value="Nucleotide-diphossugar_trans"/>
</dbReference>